<feature type="signal peptide" evidence="5">
    <location>
        <begin position="1"/>
        <end position="26"/>
    </location>
</feature>
<evidence type="ECO:0000313" key="8">
    <source>
        <dbReference type="Proteomes" id="UP000555728"/>
    </source>
</evidence>
<evidence type="ECO:0000256" key="3">
    <source>
        <dbReference type="ARBA" id="ARBA00023237"/>
    </source>
</evidence>
<dbReference type="PANTHER" id="PTHR30329:SF21">
    <property type="entry name" value="LIPOPROTEIN YIAD-RELATED"/>
    <property type="match status" value="1"/>
</dbReference>
<dbReference type="Gene3D" id="3.30.1330.60">
    <property type="entry name" value="OmpA-like domain"/>
    <property type="match status" value="1"/>
</dbReference>
<dbReference type="Proteomes" id="UP000555728">
    <property type="component" value="Unassembled WGS sequence"/>
</dbReference>
<reference evidence="7 8" key="1">
    <citation type="submission" date="2020-08" db="EMBL/GenBank/DDBJ databases">
        <title>Genome sequencing of Purple Non-Sulfur Bacteria from various extreme environments.</title>
        <authorList>
            <person name="Mayer M."/>
        </authorList>
    </citation>
    <scope>NUCLEOTIDE SEQUENCE [LARGE SCALE GENOMIC DNA]</scope>
    <source>
        <strain evidence="7 8">JA135</strain>
    </source>
</reference>
<evidence type="ECO:0000259" key="6">
    <source>
        <dbReference type="PROSITE" id="PS51123"/>
    </source>
</evidence>
<dbReference type="EMBL" id="JACIGI010000008">
    <property type="protein sequence ID" value="MBB4285632.1"/>
    <property type="molecule type" value="Genomic_DNA"/>
</dbReference>
<feature type="chain" id="PRO_5031456437" evidence="5">
    <location>
        <begin position="27"/>
        <end position="315"/>
    </location>
</feature>
<gene>
    <name evidence="7" type="ORF">GGD88_001351</name>
</gene>
<dbReference type="SUPFAM" id="SSF103088">
    <property type="entry name" value="OmpA-like"/>
    <property type="match status" value="1"/>
</dbReference>
<dbReference type="CDD" id="cd07185">
    <property type="entry name" value="OmpA_C-like"/>
    <property type="match status" value="1"/>
</dbReference>
<dbReference type="Pfam" id="PF00691">
    <property type="entry name" value="OmpA"/>
    <property type="match status" value="1"/>
</dbReference>
<evidence type="ECO:0000256" key="2">
    <source>
        <dbReference type="ARBA" id="ARBA00023136"/>
    </source>
</evidence>
<organism evidence="7 8">
    <name type="scientific">Roseospira goensis</name>
    <dbReference type="NCBI Taxonomy" id="391922"/>
    <lineage>
        <taxon>Bacteria</taxon>
        <taxon>Pseudomonadati</taxon>
        <taxon>Pseudomonadota</taxon>
        <taxon>Alphaproteobacteria</taxon>
        <taxon>Rhodospirillales</taxon>
        <taxon>Rhodospirillaceae</taxon>
        <taxon>Roseospira</taxon>
    </lineage>
</organism>
<protein>
    <submittedName>
        <fullName evidence="7">OOP family OmpA-OmpF porin</fullName>
    </submittedName>
</protein>
<sequence>MTRFRSTVTLAAAAALGIGLATPAQALFGGFDDVKAMRAVDIPADATTFTEQAIRYYSQFSLFEADAMEDWYDAEYFAEKATALGHGQAVRPEVASEQGIADPVRRARLDQARAALMAVLSSDGPEVAPKASAYALVSYDCWVEQAQEGHQEDHIQACRAQFRDAMTVLAALGEATDADIVAEAVVYFGFDQATLTPEARTILGDLEAELDDPAAVAMQVVGHADRAGPTDYNRRLSERRAVAVADALTDMGLTVEEIDTLALQAEGETAPAVATGDGVREPRNRRVVVRAVGRDGPAVIVARDGELPVLESTLW</sequence>
<evidence type="ECO:0000313" key="7">
    <source>
        <dbReference type="EMBL" id="MBB4285632.1"/>
    </source>
</evidence>
<dbReference type="PRINTS" id="PR01021">
    <property type="entry name" value="OMPADOMAIN"/>
</dbReference>
<evidence type="ECO:0000256" key="1">
    <source>
        <dbReference type="ARBA" id="ARBA00004442"/>
    </source>
</evidence>
<dbReference type="AlphaFoldDB" id="A0A7W6WKR5"/>
<dbReference type="RefSeq" id="WP_184433140.1">
    <property type="nucleotide sequence ID" value="NZ_JACIGI010000008.1"/>
</dbReference>
<comment type="subcellular location">
    <subcellularLocation>
        <location evidence="1">Cell outer membrane</location>
    </subcellularLocation>
</comment>
<keyword evidence="3" id="KW-0998">Cell outer membrane</keyword>
<dbReference type="GO" id="GO:0009279">
    <property type="term" value="C:cell outer membrane"/>
    <property type="evidence" value="ECO:0007669"/>
    <property type="project" value="UniProtKB-SubCell"/>
</dbReference>
<dbReference type="InterPro" id="IPR036737">
    <property type="entry name" value="OmpA-like_sf"/>
</dbReference>
<accession>A0A7W6WKR5</accession>
<keyword evidence="2 4" id="KW-0472">Membrane</keyword>
<keyword evidence="5" id="KW-0732">Signal</keyword>
<dbReference type="InterPro" id="IPR006665">
    <property type="entry name" value="OmpA-like"/>
</dbReference>
<evidence type="ECO:0000256" key="4">
    <source>
        <dbReference type="PROSITE-ProRule" id="PRU00473"/>
    </source>
</evidence>
<dbReference type="InterPro" id="IPR006664">
    <property type="entry name" value="OMP_bac"/>
</dbReference>
<evidence type="ECO:0000256" key="5">
    <source>
        <dbReference type="SAM" id="SignalP"/>
    </source>
</evidence>
<name>A0A7W6WKR5_9PROT</name>
<feature type="domain" description="OmpA-like" evidence="6">
    <location>
        <begin position="175"/>
        <end position="295"/>
    </location>
</feature>
<dbReference type="PANTHER" id="PTHR30329">
    <property type="entry name" value="STATOR ELEMENT OF FLAGELLAR MOTOR COMPLEX"/>
    <property type="match status" value="1"/>
</dbReference>
<proteinExistence type="predicted"/>
<comment type="caution">
    <text evidence="7">The sequence shown here is derived from an EMBL/GenBank/DDBJ whole genome shotgun (WGS) entry which is preliminary data.</text>
</comment>
<keyword evidence="8" id="KW-1185">Reference proteome</keyword>
<dbReference type="InterPro" id="IPR050330">
    <property type="entry name" value="Bact_OuterMem_StrucFunc"/>
</dbReference>
<dbReference type="PROSITE" id="PS51123">
    <property type="entry name" value="OMPA_2"/>
    <property type="match status" value="1"/>
</dbReference>